<dbReference type="AlphaFoldDB" id="A0A6P1MLU2"/>
<keyword evidence="7" id="KW-1185">Reference proteome</keyword>
<evidence type="ECO:0000256" key="1">
    <source>
        <dbReference type="ARBA" id="ARBA00022679"/>
    </source>
</evidence>
<dbReference type="EMBL" id="CP047591">
    <property type="protein sequence ID" value="QHI72616.1"/>
    <property type="molecule type" value="Genomic_DNA"/>
</dbReference>
<dbReference type="Gene3D" id="1.20.1200.10">
    <property type="entry name" value="Cobalamin adenosyltransferase-like"/>
    <property type="match status" value="1"/>
</dbReference>
<dbReference type="GO" id="GO:0008817">
    <property type="term" value="F:corrinoid adenosyltransferase activity"/>
    <property type="evidence" value="ECO:0007669"/>
    <property type="project" value="InterPro"/>
</dbReference>
<feature type="region of interest" description="Disordered" evidence="4">
    <location>
        <begin position="45"/>
        <end position="67"/>
    </location>
</feature>
<dbReference type="Proteomes" id="UP000463883">
    <property type="component" value="Chromosome"/>
</dbReference>
<keyword evidence="3 6" id="KW-0067">ATP-binding</keyword>
<gene>
    <name evidence="6" type="ORF">Ami3637_09580</name>
</gene>
<dbReference type="GO" id="GO:0006580">
    <property type="term" value="P:ethanolamine metabolic process"/>
    <property type="evidence" value="ECO:0007669"/>
    <property type="project" value="InterPro"/>
</dbReference>
<dbReference type="RefSeq" id="WP_162362384.1">
    <property type="nucleotide sequence ID" value="NZ_CP047591.1"/>
</dbReference>
<evidence type="ECO:0000256" key="3">
    <source>
        <dbReference type="ARBA" id="ARBA00022840"/>
    </source>
</evidence>
<evidence type="ECO:0000256" key="4">
    <source>
        <dbReference type="SAM" id="MobiDB-lite"/>
    </source>
</evidence>
<reference evidence="6 7" key="1">
    <citation type="submission" date="2020-01" db="EMBL/GenBank/DDBJ databases">
        <title>Genomic analysis of Aminipila sp. CBA3637.</title>
        <authorList>
            <person name="Kim Y.B."/>
            <person name="Roh S.W."/>
        </authorList>
    </citation>
    <scope>NUCLEOTIDE SEQUENCE [LARGE SCALE GENOMIC DNA]</scope>
    <source>
        <strain evidence="6 7">CBA3637</strain>
    </source>
</reference>
<dbReference type="GO" id="GO:0005524">
    <property type="term" value="F:ATP binding"/>
    <property type="evidence" value="ECO:0007669"/>
    <property type="project" value="UniProtKB-KW"/>
</dbReference>
<dbReference type="Pfam" id="PF01923">
    <property type="entry name" value="Cob_adeno_trans"/>
    <property type="match status" value="1"/>
</dbReference>
<protein>
    <submittedName>
        <fullName evidence="6">ATP-binding protein</fullName>
    </submittedName>
</protein>
<feature type="domain" description="Cobalamin adenosyltransferase-like" evidence="5">
    <location>
        <begin position="89"/>
        <end position="252"/>
    </location>
</feature>
<accession>A0A6P1MLU2</accession>
<evidence type="ECO:0000256" key="2">
    <source>
        <dbReference type="ARBA" id="ARBA00022741"/>
    </source>
</evidence>
<dbReference type="InterPro" id="IPR009194">
    <property type="entry name" value="AdoTrfase_EutT"/>
</dbReference>
<keyword evidence="2" id="KW-0547">Nucleotide-binding</keyword>
<keyword evidence="1" id="KW-0808">Transferase</keyword>
<dbReference type="GO" id="GO:0009236">
    <property type="term" value="P:cobalamin biosynthetic process"/>
    <property type="evidence" value="ECO:0007669"/>
    <property type="project" value="InterPro"/>
</dbReference>
<evidence type="ECO:0000313" key="6">
    <source>
        <dbReference type="EMBL" id="QHI72616.1"/>
    </source>
</evidence>
<dbReference type="InterPro" id="IPR036451">
    <property type="entry name" value="CblAdoTrfase-like_sf"/>
</dbReference>
<name>A0A6P1MLU2_9FIRM</name>
<organism evidence="6 7">
    <name type="scientific">Aminipila terrae</name>
    <dbReference type="NCBI Taxonomy" id="2697030"/>
    <lineage>
        <taxon>Bacteria</taxon>
        <taxon>Bacillati</taxon>
        <taxon>Bacillota</taxon>
        <taxon>Clostridia</taxon>
        <taxon>Peptostreptococcales</taxon>
        <taxon>Anaerovoracaceae</taxon>
        <taxon>Aminipila</taxon>
    </lineage>
</organism>
<sequence length="259" mass="29628">MKVITESLLRDELRSSQPEYYYIPEGTLLSPAAREYLQQRKVKISKEPPMQTQTSEEEQIPQQEKSQGIVSEPWKPAYIDFETGSYYMEKPEHMCQISGNFLVPKNHPRILFRGKLDSLQTMVVLDQALMSESGTSAKIIEDLNSVLSALQNIMKCEVLDEVLESGLIIGLTHRELHDRSHDPMKFFGIKQMLMPNYTMGSQYAMLNQLRAAIREVEVVAADCFCQKGKCSRGDIVEELNRLSSALHVMMCKWLAGEYR</sequence>
<feature type="compositionally biased region" description="Polar residues" evidence="4">
    <location>
        <begin position="50"/>
        <end position="67"/>
    </location>
</feature>
<dbReference type="InterPro" id="IPR016030">
    <property type="entry name" value="CblAdoTrfase-like"/>
</dbReference>
<dbReference type="KEGG" id="amic:Ami3637_09580"/>
<evidence type="ECO:0000313" key="7">
    <source>
        <dbReference type="Proteomes" id="UP000463883"/>
    </source>
</evidence>
<proteinExistence type="predicted"/>
<dbReference type="PIRSF" id="PIRSF012294">
    <property type="entry name" value="ATR_EutT"/>
    <property type="match status" value="1"/>
</dbReference>
<dbReference type="SUPFAM" id="SSF89028">
    <property type="entry name" value="Cobalamin adenosyltransferase-like"/>
    <property type="match status" value="1"/>
</dbReference>
<evidence type="ECO:0000259" key="5">
    <source>
        <dbReference type="Pfam" id="PF01923"/>
    </source>
</evidence>